<evidence type="ECO:0000313" key="1">
    <source>
        <dbReference type="EMBL" id="TQM11216.1"/>
    </source>
</evidence>
<name>A0A543DPF5_9PSEU</name>
<proteinExistence type="predicted"/>
<dbReference type="RefSeq" id="WP_142055185.1">
    <property type="nucleotide sequence ID" value="NZ_VFPA01000002.1"/>
</dbReference>
<dbReference type="EMBL" id="VFPA01000002">
    <property type="protein sequence ID" value="TQM11216.1"/>
    <property type="molecule type" value="Genomic_DNA"/>
</dbReference>
<dbReference type="PANTHER" id="PTHR39338">
    <property type="entry name" value="BLL5662 PROTEIN-RELATED"/>
    <property type="match status" value="1"/>
</dbReference>
<evidence type="ECO:0000313" key="2">
    <source>
        <dbReference type="Proteomes" id="UP000315677"/>
    </source>
</evidence>
<dbReference type="Pfam" id="PF05762">
    <property type="entry name" value="VWA_CoxE"/>
    <property type="match status" value="1"/>
</dbReference>
<dbReference type="OrthoDB" id="5174525at2"/>
<dbReference type="AlphaFoldDB" id="A0A543DPF5"/>
<organism evidence="1 2">
    <name type="scientific">Pseudonocardia kunmingensis</name>
    <dbReference type="NCBI Taxonomy" id="630975"/>
    <lineage>
        <taxon>Bacteria</taxon>
        <taxon>Bacillati</taxon>
        <taxon>Actinomycetota</taxon>
        <taxon>Actinomycetes</taxon>
        <taxon>Pseudonocardiales</taxon>
        <taxon>Pseudonocardiaceae</taxon>
        <taxon>Pseudonocardia</taxon>
    </lineage>
</organism>
<accession>A0A543DPF5</accession>
<evidence type="ECO:0008006" key="3">
    <source>
        <dbReference type="Google" id="ProtNLM"/>
    </source>
</evidence>
<keyword evidence="2" id="KW-1185">Reference proteome</keyword>
<comment type="caution">
    <text evidence="1">The sequence shown here is derived from an EMBL/GenBank/DDBJ whole genome shotgun (WGS) entry which is preliminary data.</text>
</comment>
<dbReference type="InterPro" id="IPR008912">
    <property type="entry name" value="Uncharacterised_CoxE"/>
</dbReference>
<dbReference type="SUPFAM" id="SSF53300">
    <property type="entry name" value="vWA-like"/>
    <property type="match status" value="1"/>
</dbReference>
<reference evidence="1 2" key="1">
    <citation type="submission" date="2019-06" db="EMBL/GenBank/DDBJ databases">
        <title>Sequencing the genomes of 1000 actinobacteria strains.</title>
        <authorList>
            <person name="Klenk H.-P."/>
        </authorList>
    </citation>
    <scope>NUCLEOTIDE SEQUENCE [LARGE SCALE GENOMIC DNA]</scope>
    <source>
        <strain evidence="1 2">DSM 45301</strain>
    </source>
</reference>
<dbReference type="InterPro" id="IPR036465">
    <property type="entry name" value="vWFA_dom_sf"/>
</dbReference>
<sequence>MLTAIEQLVEQMRDVGMPVSMTEGVDAVRSLRHVDLLDRTDVKHALAATLVKDAQHLRTFDMLFELFFAGRSTGTATDPTPADADATGAAGNAPRRLHLGSRLDGLDDDALRDLLLQALAADDELGLAPLVVELVDRHARIQPGQPVAGTFHVFRTFRAADPEQLRRTLAELPASERDGPAADLRSRLRAEEADRKVERLRQAIEAEVRKRLVADRGAAAVARTLRQSLPEDVDFLTASSKEVAELTTILAPLPAQLAASLHRKRRHGRQGRIDFRGTARKSMSTGGVPVEPAFRRPHPPKPELFVLADISGSVATFARFTLQLTTAMRTQFRAVRCFVFVDGMDEVTDVMQEADDVVDLAKRIDAAGSGVYLDGRSDYGNALTTFARRWGAQVNSRGIVLVLGDARSNYRFPAADRLAATARRASRVYWLNPEPRAAWGDGDSVMHEYAPHCDGVFECRNVRQLKEFVAQLD</sequence>
<dbReference type="Proteomes" id="UP000315677">
    <property type="component" value="Unassembled WGS sequence"/>
</dbReference>
<gene>
    <name evidence="1" type="ORF">FB558_3771</name>
</gene>
<dbReference type="InterPro" id="IPR011195">
    <property type="entry name" value="UCP010256"/>
</dbReference>
<protein>
    <recommendedName>
        <fullName evidence="3">VWA domain containing CoxE-like protein</fullName>
    </recommendedName>
</protein>
<dbReference type="PANTHER" id="PTHR39338:SF5">
    <property type="entry name" value="BLR6139 PROTEIN"/>
    <property type="match status" value="1"/>
</dbReference>
<dbReference type="PIRSF" id="PIRSF010256">
    <property type="entry name" value="CoxE_vWa"/>
    <property type="match status" value="1"/>
</dbReference>